<comment type="caution">
    <text evidence="2">The sequence shown here is derived from an EMBL/GenBank/DDBJ whole genome shotgun (WGS) entry which is preliminary data.</text>
</comment>
<proteinExistence type="predicted"/>
<evidence type="ECO:0000256" key="1">
    <source>
        <dbReference type="SAM" id="MobiDB-lite"/>
    </source>
</evidence>
<organism evidence="2 3">
    <name type="scientific">Tetragonisca angustula</name>
    <dbReference type="NCBI Taxonomy" id="166442"/>
    <lineage>
        <taxon>Eukaryota</taxon>
        <taxon>Metazoa</taxon>
        <taxon>Ecdysozoa</taxon>
        <taxon>Arthropoda</taxon>
        <taxon>Hexapoda</taxon>
        <taxon>Insecta</taxon>
        <taxon>Pterygota</taxon>
        <taxon>Neoptera</taxon>
        <taxon>Endopterygota</taxon>
        <taxon>Hymenoptera</taxon>
        <taxon>Apocrita</taxon>
        <taxon>Aculeata</taxon>
        <taxon>Apoidea</taxon>
        <taxon>Anthophila</taxon>
        <taxon>Apidae</taxon>
        <taxon>Tetragonisca</taxon>
    </lineage>
</organism>
<reference evidence="2 3" key="1">
    <citation type="submission" date="2024-05" db="EMBL/GenBank/DDBJ databases">
        <title>The nuclear and mitochondrial genome assemblies of Tetragonisca angustula (Apidae: Meliponini), a tiny yet remarkable pollinator in the Neotropics.</title>
        <authorList>
            <person name="Ferrari R."/>
            <person name="Ricardo P.C."/>
            <person name="Dias F.C."/>
            <person name="Araujo N.S."/>
            <person name="Soares D.O."/>
            <person name="Zhou Q.-S."/>
            <person name="Zhu C.-D."/>
            <person name="Coutinho L."/>
            <person name="Airas M.C."/>
            <person name="Batista T.M."/>
        </authorList>
    </citation>
    <scope>NUCLEOTIDE SEQUENCE [LARGE SCALE GENOMIC DNA]</scope>
    <source>
        <strain evidence="2">ASF017062</strain>
        <tissue evidence="2">Abdomen</tissue>
    </source>
</reference>
<accession>A0AAW0ZG09</accession>
<evidence type="ECO:0000313" key="3">
    <source>
        <dbReference type="Proteomes" id="UP001432146"/>
    </source>
</evidence>
<sequence>MPPSSALEQHPSSAPPPPATGSVNTPVKTHKAPGIVKGTRDRGSYERFPKKLSAVTFDTSTWNSVEVLAIPSLRLAEFPSLKVHVFLSNFGFSTTCF</sequence>
<dbReference type="AlphaFoldDB" id="A0AAW0ZG09"/>
<keyword evidence="3" id="KW-1185">Reference proteome</keyword>
<evidence type="ECO:0000313" key="2">
    <source>
        <dbReference type="EMBL" id="KAK9295618.1"/>
    </source>
</evidence>
<feature type="region of interest" description="Disordered" evidence="1">
    <location>
        <begin position="1"/>
        <end position="42"/>
    </location>
</feature>
<dbReference type="Proteomes" id="UP001432146">
    <property type="component" value="Unassembled WGS sequence"/>
</dbReference>
<name>A0AAW0ZG09_9HYME</name>
<protein>
    <submittedName>
        <fullName evidence="2">Uncharacterized protein</fullName>
    </submittedName>
</protein>
<gene>
    <name evidence="2" type="ORF">QLX08_010109</name>
</gene>
<dbReference type="EMBL" id="JAWNGG020000248">
    <property type="protein sequence ID" value="KAK9295618.1"/>
    <property type="molecule type" value="Genomic_DNA"/>
</dbReference>